<dbReference type="Proteomes" id="UP000326759">
    <property type="component" value="Unassembled WGS sequence"/>
</dbReference>
<comment type="caution">
    <text evidence="6">The sequence shown here is derived from an EMBL/GenBank/DDBJ whole genome shotgun (WGS) entry which is preliminary data.</text>
</comment>
<dbReference type="EMBL" id="SEYY01004991">
    <property type="protein sequence ID" value="KAB7503532.1"/>
    <property type="molecule type" value="Genomic_DNA"/>
</dbReference>
<dbReference type="FunFam" id="2.40.10.10:FF:000038">
    <property type="entry name" value="Serine protease"/>
    <property type="match status" value="1"/>
</dbReference>
<dbReference type="InterPro" id="IPR001314">
    <property type="entry name" value="Peptidase_S1A"/>
</dbReference>
<keyword evidence="7" id="KW-1185">Reference proteome</keyword>
<dbReference type="PROSITE" id="PS00135">
    <property type="entry name" value="TRYPSIN_SER"/>
    <property type="match status" value="1"/>
</dbReference>
<organism evidence="6 7">
    <name type="scientific">Armadillidium nasatum</name>
    <dbReference type="NCBI Taxonomy" id="96803"/>
    <lineage>
        <taxon>Eukaryota</taxon>
        <taxon>Metazoa</taxon>
        <taxon>Ecdysozoa</taxon>
        <taxon>Arthropoda</taxon>
        <taxon>Crustacea</taxon>
        <taxon>Multicrustacea</taxon>
        <taxon>Malacostraca</taxon>
        <taxon>Eumalacostraca</taxon>
        <taxon>Peracarida</taxon>
        <taxon>Isopoda</taxon>
        <taxon>Oniscidea</taxon>
        <taxon>Crinocheta</taxon>
        <taxon>Armadillidiidae</taxon>
        <taxon>Armadillidium</taxon>
    </lineage>
</organism>
<feature type="compositionally biased region" description="Low complexity" evidence="4">
    <location>
        <begin position="17"/>
        <end position="27"/>
    </location>
</feature>
<sequence>PNPGRGGGGGGGKGKGKPNCKGNNKGPQCQGEGGQEVDPAVQEAFNKVTWLKDQSNDGKFITLPNLPHAPKSSAHSSSNLPLGSCGINKFHQTKIVGGKPADLNEYPWTAALLKKTGTDNKYCGGVLISNRHVLTACHCVDGFTADSIRVRLGDYNFDTETESSSSDFNIAQIKMHEDYNTETYINDIAILTLDRTTDFSPSIWPICLPQNPDEQFVGETAIVVGKNITKFVGWGTIYYGGPVSSILQEVSIPVWDNNECNNTYENNEIFSVMLCAGDKEGGKDSCQGDSGGPLMLPYGPGNRWTVIGVVSWGIRCADPGFPGVYARVSKYLDWIARNTNIRP</sequence>
<dbReference type="PANTHER" id="PTHR24252:SF7">
    <property type="entry name" value="HYALIN"/>
    <property type="match status" value="1"/>
</dbReference>
<keyword evidence="2" id="KW-0964">Secreted</keyword>
<proteinExistence type="predicted"/>
<evidence type="ECO:0000256" key="1">
    <source>
        <dbReference type="ARBA" id="ARBA00004613"/>
    </source>
</evidence>
<dbReference type="PRINTS" id="PR00722">
    <property type="entry name" value="CHYMOTRYPSIN"/>
</dbReference>
<evidence type="ECO:0000256" key="2">
    <source>
        <dbReference type="ARBA" id="ARBA00022525"/>
    </source>
</evidence>
<dbReference type="AlphaFoldDB" id="A0A5N5TAM2"/>
<dbReference type="Pfam" id="PF00089">
    <property type="entry name" value="Trypsin"/>
    <property type="match status" value="1"/>
</dbReference>
<feature type="region of interest" description="Disordered" evidence="4">
    <location>
        <begin position="1"/>
        <end position="40"/>
    </location>
</feature>
<dbReference type="SUPFAM" id="SSF50494">
    <property type="entry name" value="Trypsin-like serine proteases"/>
    <property type="match status" value="1"/>
</dbReference>
<dbReference type="InterPro" id="IPR033116">
    <property type="entry name" value="TRYPSIN_SER"/>
</dbReference>
<evidence type="ECO:0000313" key="7">
    <source>
        <dbReference type="Proteomes" id="UP000326759"/>
    </source>
</evidence>
<feature type="compositionally biased region" description="Gly residues" evidence="4">
    <location>
        <begin position="1"/>
        <end position="13"/>
    </location>
</feature>
<protein>
    <submittedName>
        <fullName evidence="6">Proclotting enzyme</fullName>
    </submittedName>
</protein>
<dbReference type="CDD" id="cd00190">
    <property type="entry name" value="Tryp_SPc"/>
    <property type="match status" value="1"/>
</dbReference>
<dbReference type="PROSITE" id="PS50240">
    <property type="entry name" value="TRYPSIN_DOM"/>
    <property type="match status" value="1"/>
</dbReference>
<reference evidence="6 7" key="1">
    <citation type="journal article" date="2019" name="PLoS Biol.">
        <title>Sex chromosomes control vertical transmission of feminizing Wolbachia symbionts in an isopod.</title>
        <authorList>
            <person name="Becking T."/>
            <person name="Chebbi M.A."/>
            <person name="Giraud I."/>
            <person name="Moumen B."/>
            <person name="Laverre T."/>
            <person name="Caubet Y."/>
            <person name="Peccoud J."/>
            <person name="Gilbert C."/>
            <person name="Cordaux R."/>
        </authorList>
    </citation>
    <scope>NUCLEOTIDE SEQUENCE [LARGE SCALE GENOMIC DNA]</scope>
    <source>
        <strain evidence="6">ANa2</strain>
        <tissue evidence="6">Whole body excluding digestive tract and cuticle</tissue>
    </source>
</reference>
<dbReference type="OrthoDB" id="9977936at2759"/>
<dbReference type="InterPro" id="IPR009003">
    <property type="entry name" value="Peptidase_S1_PA"/>
</dbReference>
<gene>
    <name evidence="6" type="primary">PCE_1</name>
    <name evidence="6" type="ORF">Anas_07803</name>
</gene>
<name>A0A5N5TAM2_9CRUS</name>
<dbReference type="InterPro" id="IPR001254">
    <property type="entry name" value="Trypsin_dom"/>
</dbReference>
<dbReference type="InterPro" id="IPR043504">
    <property type="entry name" value="Peptidase_S1_PA_chymotrypsin"/>
</dbReference>
<dbReference type="PANTHER" id="PTHR24252">
    <property type="entry name" value="ACROSIN-RELATED"/>
    <property type="match status" value="1"/>
</dbReference>
<accession>A0A5N5TAM2</accession>
<feature type="domain" description="Peptidase S1" evidence="5">
    <location>
        <begin position="95"/>
        <end position="340"/>
    </location>
</feature>
<dbReference type="GO" id="GO:0006508">
    <property type="term" value="P:proteolysis"/>
    <property type="evidence" value="ECO:0007669"/>
    <property type="project" value="InterPro"/>
</dbReference>
<evidence type="ECO:0000259" key="5">
    <source>
        <dbReference type="PROSITE" id="PS50240"/>
    </source>
</evidence>
<dbReference type="SMART" id="SM00020">
    <property type="entry name" value="Tryp_SPc"/>
    <property type="match status" value="1"/>
</dbReference>
<dbReference type="Gene3D" id="2.40.10.10">
    <property type="entry name" value="Trypsin-like serine proteases"/>
    <property type="match status" value="1"/>
</dbReference>
<feature type="non-terminal residue" evidence="6">
    <location>
        <position position="1"/>
    </location>
</feature>
<dbReference type="GO" id="GO:0004252">
    <property type="term" value="F:serine-type endopeptidase activity"/>
    <property type="evidence" value="ECO:0007669"/>
    <property type="project" value="InterPro"/>
</dbReference>
<evidence type="ECO:0000256" key="3">
    <source>
        <dbReference type="ARBA" id="ARBA00023157"/>
    </source>
</evidence>
<keyword evidence="3" id="KW-1015">Disulfide bond</keyword>
<comment type="subcellular location">
    <subcellularLocation>
        <location evidence="1">Secreted</location>
    </subcellularLocation>
</comment>
<evidence type="ECO:0000313" key="6">
    <source>
        <dbReference type="EMBL" id="KAB7503532.1"/>
    </source>
</evidence>
<dbReference type="GO" id="GO:0005576">
    <property type="term" value="C:extracellular region"/>
    <property type="evidence" value="ECO:0007669"/>
    <property type="project" value="UniProtKB-SubCell"/>
</dbReference>
<evidence type="ECO:0000256" key="4">
    <source>
        <dbReference type="SAM" id="MobiDB-lite"/>
    </source>
</evidence>